<proteinExistence type="predicted"/>
<evidence type="ECO:0000313" key="1">
    <source>
        <dbReference type="EMBL" id="KGB24180.1"/>
    </source>
</evidence>
<dbReference type="AlphaFoldDB" id="A0A094YQ34"/>
<reference evidence="1 2" key="1">
    <citation type="submission" date="2014-06" db="EMBL/GenBank/DDBJ databases">
        <title>Functional and comparative genomic analyses of the Drosophila gut microbiota identify candidate symbiosis factors.</title>
        <authorList>
            <person name="Newell P.D."/>
            <person name="Chaston J.M."/>
            <person name="Douglas A.E."/>
        </authorList>
    </citation>
    <scope>NUCLEOTIDE SEQUENCE [LARGE SCALE GENOMIC DNA]</scope>
    <source>
        <strain evidence="1 2">DmCS_006</strain>
    </source>
</reference>
<evidence type="ECO:0000313" key="2">
    <source>
        <dbReference type="Proteomes" id="UP000029448"/>
    </source>
</evidence>
<keyword evidence="2" id="KW-1185">Reference proteome</keyword>
<dbReference type="Proteomes" id="UP000029448">
    <property type="component" value="Unassembled WGS sequence"/>
</dbReference>
<name>A0A094YQ34_9PROT</name>
<accession>A0A094YQ34</accession>
<gene>
    <name evidence="1" type="ORF">AtDm6_1325</name>
</gene>
<sequence length="37" mass="4381">MYRIVIQKHDVFGVTVSLNKFFHEPVEERGWASECLD</sequence>
<protein>
    <submittedName>
        <fullName evidence="1">Uncharacterized protein</fullName>
    </submittedName>
</protein>
<organism evidence="1 2">
    <name type="scientific">Acetobacter tropicalis</name>
    <dbReference type="NCBI Taxonomy" id="104102"/>
    <lineage>
        <taxon>Bacteria</taxon>
        <taxon>Pseudomonadati</taxon>
        <taxon>Pseudomonadota</taxon>
        <taxon>Alphaproteobacteria</taxon>
        <taxon>Acetobacterales</taxon>
        <taxon>Acetobacteraceae</taxon>
        <taxon>Acetobacter</taxon>
    </lineage>
</organism>
<comment type="caution">
    <text evidence="1">The sequence shown here is derived from an EMBL/GenBank/DDBJ whole genome shotgun (WGS) entry which is preliminary data.</text>
</comment>
<dbReference type="EMBL" id="JOKM01000051">
    <property type="protein sequence ID" value="KGB24180.1"/>
    <property type="molecule type" value="Genomic_DNA"/>
</dbReference>